<protein>
    <submittedName>
        <fullName evidence="10">Fimbrial biogenesis outer membrane usher protein</fullName>
    </submittedName>
</protein>
<dbReference type="Proteomes" id="UP000734343">
    <property type="component" value="Unassembled WGS sequence"/>
</dbReference>
<evidence type="ECO:0000259" key="9">
    <source>
        <dbReference type="Pfam" id="PF13954"/>
    </source>
</evidence>
<evidence type="ECO:0000256" key="1">
    <source>
        <dbReference type="ARBA" id="ARBA00004571"/>
    </source>
</evidence>
<keyword evidence="3" id="KW-0813">Transport</keyword>
<dbReference type="InterPro" id="IPR025949">
    <property type="entry name" value="PapC-like_C"/>
</dbReference>
<keyword evidence="6" id="KW-0472">Membrane</keyword>
<accession>A0ABS6LQY2</accession>
<dbReference type="Pfam" id="PF13954">
    <property type="entry name" value="PapC_N"/>
    <property type="match status" value="1"/>
</dbReference>
<evidence type="ECO:0000259" key="8">
    <source>
        <dbReference type="Pfam" id="PF13953"/>
    </source>
</evidence>
<keyword evidence="4" id="KW-1029">Fimbrium biogenesis</keyword>
<dbReference type="Pfam" id="PF00577">
    <property type="entry name" value="Usher"/>
    <property type="match status" value="1"/>
</dbReference>
<dbReference type="InterPro" id="IPR025885">
    <property type="entry name" value="PapC_N"/>
</dbReference>
<organism evidence="10 11">
    <name type="scientific">Rahnella bonaserana</name>
    <dbReference type="NCBI Taxonomy" id="2816248"/>
    <lineage>
        <taxon>Bacteria</taxon>
        <taxon>Pseudomonadati</taxon>
        <taxon>Pseudomonadota</taxon>
        <taxon>Gammaproteobacteria</taxon>
        <taxon>Enterobacterales</taxon>
        <taxon>Yersiniaceae</taxon>
        <taxon>Rahnella</taxon>
    </lineage>
</organism>
<dbReference type="Pfam" id="PF13953">
    <property type="entry name" value="PapC_C"/>
    <property type="match status" value="1"/>
</dbReference>
<name>A0ABS6LQY2_9GAMM</name>
<proteinExistence type="inferred from homology"/>
<comment type="caution">
    <text evidence="10">The sequence shown here is derived from an EMBL/GenBank/DDBJ whole genome shotgun (WGS) entry which is preliminary data.</text>
</comment>
<gene>
    <name evidence="10" type="ORF">J1778_04450</name>
</gene>
<evidence type="ECO:0000256" key="2">
    <source>
        <dbReference type="ARBA" id="ARBA00008064"/>
    </source>
</evidence>
<dbReference type="PANTHER" id="PTHR30451">
    <property type="entry name" value="OUTER MEMBRANE USHER PROTEIN"/>
    <property type="match status" value="1"/>
</dbReference>
<evidence type="ECO:0000256" key="3">
    <source>
        <dbReference type="ARBA" id="ARBA00022448"/>
    </source>
</evidence>
<comment type="subcellular location">
    <subcellularLocation>
        <location evidence="1">Cell outer membrane</location>
        <topology evidence="1">Multi-pass membrane protein</topology>
    </subcellularLocation>
</comment>
<comment type="similarity">
    <text evidence="2">Belongs to the fimbrial export usher family.</text>
</comment>
<keyword evidence="5" id="KW-0812">Transmembrane</keyword>
<evidence type="ECO:0000256" key="4">
    <source>
        <dbReference type="ARBA" id="ARBA00022558"/>
    </source>
</evidence>
<evidence type="ECO:0000256" key="7">
    <source>
        <dbReference type="ARBA" id="ARBA00023237"/>
    </source>
</evidence>
<feature type="domain" description="PapC-like C-terminal" evidence="8">
    <location>
        <begin position="770"/>
        <end position="836"/>
    </location>
</feature>
<evidence type="ECO:0000313" key="11">
    <source>
        <dbReference type="Proteomes" id="UP000734343"/>
    </source>
</evidence>
<keyword evidence="11" id="KW-1185">Reference proteome</keyword>
<feature type="domain" description="PapC N-terminal" evidence="9">
    <location>
        <begin position="50"/>
        <end position="197"/>
    </location>
</feature>
<dbReference type="EMBL" id="JAFMOW010000053">
    <property type="protein sequence ID" value="MBU9854533.1"/>
    <property type="molecule type" value="Genomic_DNA"/>
</dbReference>
<dbReference type="PANTHER" id="PTHR30451:SF21">
    <property type="entry name" value="FIMBRIAL USHER DOMAIN-CONTAINING PROTEIN YDET-RELATED"/>
    <property type="match status" value="1"/>
</dbReference>
<keyword evidence="7" id="KW-0998">Cell outer membrane</keyword>
<reference evidence="10 11" key="1">
    <citation type="submission" date="2021-03" db="EMBL/GenBank/DDBJ databases">
        <title>Five novel Rahnella species.</title>
        <authorList>
            <person name="Brady C."/>
            <person name="Asselin J."/>
            <person name="Beer S."/>
            <person name="Bruberg M.B."/>
            <person name="Crampton B."/>
            <person name="Venter S."/>
            <person name="Arnold D."/>
            <person name="Denman S."/>
        </authorList>
    </citation>
    <scope>NUCLEOTIDE SEQUENCE [LARGE SCALE GENOMIC DNA]</scope>
    <source>
        <strain evidence="10 11">H11b</strain>
    </source>
</reference>
<evidence type="ECO:0000256" key="6">
    <source>
        <dbReference type="ARBA" id="ARBA00023136"/>
    </source>
</evidence>
<evidence type="ECO:0000313" key="10">
    <source>
        <dbReference type="EMBL" id="MBU9854533.1"/>
    </source>
</evidence>
<sequence length="850" mass="93268">MLLNQSHITTRRDAEMISSGKQCHFLTLCILCALAQVPLPASAQQDSEVYFDPRLIEHSGVETGDVDLSVFTRSDKAQIAGVYDTVIYVNQTKKLQQNIRYDQAADGSLIAQITPDLLRALDVNVDAFPALTASQHDAPLQALAQYIPAASATLDFALMRLNISIPQAAMNNRAQDFVDPSRWDDGVPVLFSNYNFSGAERKNENGSHDNSQYLNLQNGFNAGPWRFRNYTTYSSDEEENSWDVISTNVERDIKFLKAKMILGESSTPGEIFPSQQFTGIQISSDDNMLPNSMKGFAPTIRGIANSNAEVTVRQNGYTIYQSYVAPGAFEIKDLYPTAFSGDLDVTIKEADGTERHFIQPFSAVPIMQRPGRIKYSATLARYKAPDENDREPEFAQGTAVYGISNDLTAYAGALLSSDYVSGVAGLGFSLHAFGSVSADVTYAKTTLDNDQSNTGQSYRMQYSKNIEMTETNVTLAGYRYSTAGYYDFDEANEHQEENDNSSLSYGHKRSKFQLSINQSLWDGTSMYLSAYQQDYWRNSDKEKNFAAGLNTSVGGINYSITYTYSQLEDEENDQQIALNIRVPLSRWLPNSWASYNVTHEKGGDTRQQAGLSGTALDDNRLSYNLQQSHTDHGGGNGSSLYSSYRASFGTLNAGYNYDDNTQQTSYGIAGGVVAHSHGLTLSQPLSTSFALVDTNGAAGARIQNIPGVKTDWRGYAIVPYLTPYNENRVSIDTTTLPEDVDVKNSSEMVIPNKGAMVVAHFDAHVGARALITLIRTGGKPVPFGAVVVSEDQSLTNIVDDGGTVYLSGIKPDESVNFLVQWGTAASQQCKATVQLEASRKSVQSLTTQCR</sequence>
<dbReference type="InterPro" id="IPR000015">
    <property type="entry name" value="Fimb_usher"/>
</dbReference>
<evidence type="ECO:0000256" key="5">
    <source>
        <dbReference type="ARBA" id="ARBA00022692"/>
    </source>
</evidence>